<keyword evidence="1" id="KW-1133">Transmembrane helix</keyword>
<gene>
    <name evidence="3" type="ORF">MMAGJ_04100</name>
</gene>
<evidence type="ECO:0000313" key="3">
    <source>
        <dbReference type="EMBL" id="BBX31128.1"/>
    </source>
</evidence>
<dbReference type="Proteomes" id="UP000465622">
    <property type="component" value="Chromosome"/>
</dbReference>
<evidence type="ECO:0000259" key="2">
    <source>
        <dbReference type="Pfam" id="PF19701"/>
    </source>
</evidence>
<evidence type="ECO:0000313" key="4">
    <source>
        <dbReference type="Proteomes" id="UP000465622"/>
    </source>
</evidence>
<proteinExistence type="predicted"/>
<organism evidence="3 4">
    <name type="scientific">Mycolicibacterium mageritense</name>
    <name type="common">Mycobacterium mageritense</name>
    <dbReference type="NCBI Taxonomy" id="53462"/>
    <lineage>
        <taxon>Bacteria</taxon>
        <taxon>Bacillati</taxon>
        <taxon>Actinomycetota</taxon>
        <taxon>Actinomycetes</taxon>
        <taxon>Mycobacteriales</taxon>
        <taxon>Mycobacteriaceae</taxon>
        <taxon>Mycolicibacterium</taxon>
    </lineage>
</organism>
<protein>
    <recommendedName>
        <fullName evidence="2">DUF6199 domain-containing protein</fullName>
    </recommendedName>
</protein>
<keyword evidence="1" id="KW-0472">Membrane</keyword>
<feature type="transmembrane region" description="Helical" evidence="1">
    <location>
        <begin position="49"/>
        <end position="71"/>
    </location>
</feature>
<keyword evidence="1" id="KW-0812">Transmembrane</keyword>
<dbReference type="RefSeq" id="WP_036437626.1">
    <property type="nucleotide sequence ID" value="NZ_AP022567.1"/>
</dbReference>
<accession>A0ABN5XYX5</accession>
<dbReference type="InterPro" id="IPR045679">
    <property type="entry name" value="DUF6199"/>
</dbReference>
<sequence length="188" mass="20669">MLALGIVALIVAAVLAYLAVNPDRAFYLDEGWKFRNKTEPSEAYVAVNGLRSGIAALLAAGLGIGAIVMHFTEQGRQQDKNDRAARYAASQQRCESEIRPRFNDTLKWTRDGALTNRDEALALGRELNVEVKIEANDALAASENPPPPSDVVWIYDTSLPGQDKLILAYHGSSMTRQTAQECIKPRRT</sequence>
<dbReference type="EMBL" id="AP022567">
    <property type="protein sequence ID" value="BBX31128.1"/>
    <property type="molecule type" value="Genomic_DNA"/>
</dbReference>
<evidence type="ECO:0000256" key="1">
    <source>
        <dbReference type="SAM" id="Phobius"/>
    </source>
</evidence>
<reference evidence="3 4" key="1">
    <citation type="journal article" date="2019" name="Emerg. Microbes Infect.">
        <title>Comprehensive subspecies identification of 175 nontuberculous mycobacteria species based on 7547 genomic profiles.</title>
        <authorList>
            <person name="Matsumoto Y."/>
            <person name="Kinjo T."/>
            <person name="Motooka D."/>
            <person name="Nabeya D."/>
            <person name="Jung N."/>
            <person name="Uechi K."/>
            <person name="Horii T."/>
            <person name="Iida T."/>
            <person name="Fujita J."/>
            <person name="Nakamura S."/>
        </authorList>
    </citation>
    <scope>NUCLEOTIDE SEQUENCE [LARGE SCALE GENOMIC DNA]</scope>
    <source>
        <strain evidence="3 4">JCM 12375</strain>
    </source>
</reference>
<keyword evidence="4" id="KW-1185">Reference proteome</keyword>
<name>A0ABN5XYX5_MYCME</name>
<feature type="domain" description="DUF6199" evidence="2">
    <location>
        <begin position="8"/>
        <end position="64"/>
    </location>
</feature>
<dbReference type="Pfam" id="PF19701">
    <property type="entry name" value="DUF6199"/>
    <property type="match status" value="1"/>
</dbReference>